<protein>
    <submittedName>
        <fullName evidence="1">Uncharacterized protein</fullName>
    </submittedName>
</protein>
<accession>A0ACC3DCQ1</accession>
<dbReference type="Proteomes" id="UP001186974">
    <property type="component" value="Unassembled WGS sequence"/>
</dbReference>
<proteinExistence type="predicted"/>
<comment type="caution">
    <text evidence="1">The sequence shown here is derived from an EMBL/GenBank/DDBJ whole genome shotgun (WGS) entry which is preliminary data.</text>
</comment>
<evidence type="ECO:0000313" key="2">
    <source>
        <dbReference type="Proteomes" id="UP001186974"/>
    </source>
</evidence>
<keyword evidence="2" id="KW-1185">Reference proteome</keyword>
<gene>
    <name evidence="1" type="ORF">LTS18_001059</name>
</gene>
<name>A0ACC3DCQ1_9PEZI</name>
<evidence type="ECO:0000313" key="1">
    <source>
        <dbReference type="EMBL" id="KAK3065308.1"/>
    </source>
</evidence>
<sequence>MQFHTLTLFAVAVTASHHHFHGRHPQYARQGGGYGNFSLSAAPSSNEQTATTALSTVEVVPFPVATPAFSYSAPLGTGVEGSSYEAPSTIITPTTAPYTPIGTGYGSSSVIVDNVGPSESMVISAYNATLTYTLGTGTAKSVVTTTIEKTVTSMRTITIVATRSQIASGEAGADALKTGDTGPGAVETGEAGAYAAETAGAGSDEPTTTYRTTSTRTNYRTVYAAASGSASAGYGSGKVVEGNDAVASRPGAIEGAGLVASGSGAVSCPPSAAPVTVTITQYATLTITVDPVTVTAAPDSETSAMASSTASILAESIAPSASIIPYPIGNGTYHNGTAASTGLTTSYDSAHSTSYGY</sequence>
<organism evidence="1 2">
    <name type="scientific">Coniosporium uncinatum</name>
    <dbReference type="NCBI Taxonomy" id="93489"/>
    <lineage>
        <taxon>Eukaryota</taxon>
        <taxon>Fungi</taxon>
        <taxon>Dikarya</taxon>
        <taxon>Ascomycota</taxon>
        <taxon>Pezizomycotina</taxon>
        <taxon>Dothideomycetes</taxon>
        <taxon>Dothideomycetes incertae sedis</taxon>
        <taxon>Coniosporium</taxon>
    </lineage>
</organism>
<dbReference type="EMBL" id="JAWDJW010006339">
    <property type="protein sequence ID" value="KAK3065308.1"/>
    <property type="molecule type" value="Genomic_DNA"/>
</dbReference>
<reference evidence="1" key="1">
    <citation type="submission" date="2024-09" db="EMBL/GenBank/DDBJ databases">
        <title>Black Yeasts Isolated from many extreme environments.</title>
        <authorList>
            <person name="Coleine C."/>
            <person name="Stajich J.E."/>
            <person name="Selbmann L."/>
        </authorList>
    </citation>
    <scope>NUCLEOTIDE SEQUENCE</scope>
    <source>
        <strain evidence="1">CCFEE 5737</strain>
    </source>
</reference>